<feature type="domain" description="dUTPase-like" evidence="5">
    <location>
        <begin position="45"/>
        <end position="170"/>
    </location>
</feature>
<dbReference type="GO" id="GO:0006226">
    <property type="term" value="P:dUMP biosynthetic process"/>
    <property type="evidence" value="ECO:0007669"/>
    <property type="project" value="InterPro"/>
</dbReference>
<organismHost>
    <name type="scientific">Lepidoptera</name>
    <name type="common">moths &amp; butterflies</name>
    <dbReference type="NCBI Taxonomy" id="7088"/>
</organismHost>
<dbReference type="InterPro" id="IPR008181">
    <property type="entry name" value="dUTPase"/>
</dbReference>
<evidence type="ECO:0000259" key="5">
    <source>
        <dbReference type="Pfam" id="PF00692"/>
    </source>
</evidence>
<dbReference type="NCBIfam" id="TIGR00576">
    <property type="entry name" value="dut"/>
    <property type="match status" value="1"/>
</dbReference>
<gene>
    <name evidence="7" type="primary">ORF8</name>
    <name evidence="6" type="ORF">SlsnVgp008</name>
</gene>
<proteinExistence type="inferred from homology"/>
<evidence type="ECO:0000256" key="2">
    <source>
        <dbReference type="ARBA" id="ARBA00012379"/>
    </source>
</evidence>
<keyword evidence="4" id="KW-0546">Nucleotide metabolism</keyword>
<dbReference type="PANTHER" id="PTHR11241">
    <property type="entry name" value="DEOXYURIDINE 5'-TRIPHOSPHATE NUCLEOTIDOHYDROLASE"/>
    <property type="match status" value="1"/>
</dbReference>
<evidence type="ECO:0000313" key="6">
    <source>
        <dbReference type="EMBL" id="AGE89863.1"/>
    </source>
</evidence>
<dbReference type="InterPro" id="IPR029054">
    <property type="entry name" value="dUTPase-like"/>
</dbReference>
<dbReference type="Gene3D" id="2.70.40.10">
    <property type="match status" value="1"/>
</dbReference>
<evidence type="ECO:0000256" key="3">
    <source>
        <dbReference type="ARBA" id="ARBA00022801"/>
    </source>
</evidence>
<dbReference type="GO" id="GO:0004170">
    <property type="term" value="F:dUTP diphosphatase activity"/>
    <property type="evidence" value="ECO:0007669"/>
    <property type="project" value="UniProtKB-EC"/>
</dbReference>
<keyword evidence="8" id="KW-1185">Reference proteome</keyword>
<comment type="similarity">
    <text evidence="1">Belongs to the dUTPase family.</text>
</comment>
<evidence type="ECO:0000256" key="4">
    <source>
        <dbReference type="ARBA" id="ARBA00023080"/>
    </source>
</evidence>
<name>M1JNN6_NPVSL</name>
<dbReference type="Pfam" id="PF00692">
    <property type="entry name" value="dUTPase"/>
    <property type="match status" value="1"/>
</dbReference>
<dbReference type="CDD" id="cd07557">
    <property type="entry name" value="trimeric_dUTPase"/>
    <property type="match status" value="1"/>
</dbReference>
<dbReference type="InterPro" id="IPR033704">
    <property type="entry name" value="dUTPase_trimeric"/>
</dbReference>
<dbReference type="Proteomes" id="UP000232896">
    <property type="component" value="Segment"/>
</dbReference>
<dbReference type="PANTHER" id="PTHR11241:SF0">
    <property type="entry name" value="DEOXYURIDINE 5'-TRIPHOSPHATE NUCLEOTIDOHYDROLASE"/>
    <property type="match status" value="1"/>
</dbReference>
<dbReference type="GO" id="GO:0046081">
    <property type="term" value="P:dUTP catabolic process"/>
    <property type="evidence" value="ECO:0007669"/>
    <property type="project" value="InterPro"/>
</dbReference>
<evidence type="ECO:0000256" key="1">
    <source>
        <dbReference type="ARBA" id="ARBA00006581"/>
    </source>
</evidence>
<sequence>MENTFVVEVQPTMSVEQRFVINVKQLIEPSTPQLRYIKLSEHAYEPTYGSDGAAGLDLKSAHDYVIKSGCRTVVKTDLAICIPEDCYARIAPRSGLSVKHGIDVGAGVIDRDYRGNVGIVLINNGEFSFVVNRGDRVAQLICERIYRCVPVAMESLDETTRGDGGFGSTGI</sequence>
<accession>M1JNN6</accession>
<protein>
    <recommendedName>
        <fullName evidence="2">dUTP diphosphatase</fullName>
        <ecNumber evidence="2">3.6.1.23</ecNumber>
    </recommendedName>
</protein>
<reference evidence="6 8" key="1">
    <citation type="journal article" date="2013" name="Virus Res.">
        <title>Determination and analysis of the genome sequence of Spodoptera littoralis multiple nucleopolyhedrovirus.</title>
        <authorList>
            <person name="Breitenbach J.E."/>
            <person name="El-Sheikh el.-S.A."/>
            <person name="Harrison R.L."/>
            <person name="Rowley D.L."/>
            <person name="Sparks M.E."/>
            <person name="Gundersen-Rindal D.E."/>
            <person name="Popham H.J."/>
        </authorList>
    </citation>
    <scope>NUCLEOTIDE SEQUENCE [LARGE SCALE GENOMIC DNA]</scope>
    <source>
        <strain evidence="6">AN1956</strain>
    </source>
</reference>
<dbReference type="EMBL" id="MG958660">
    <property type="protein sequence ID" value="AYU75201.1"/>
    <property type="molecule type" value="Genomic_DNA"/>
</dbReference>
<organism evidence="6 8">
    <name type="scientific">Spodoptera littoralis nuclear polyhedrosis virus</name>
    <name type="common">SlNPV</name>
    <dbReference type="NCBI Taxonomy" id="10456"/>
    <lineage>
        <taxon>Viruses</taxon>
        <taxon>Viruses incertae sedis</taxon>
        <taxon>Naldaviricetes</taxon>
        <taxon>Lefavirales</taxon>
        <taxon>Baculoviridae</taxon>
        <taxon>Alphabaculovirus</taxon>
        <taxon>Alphabaculovirus splittoralis</taxon>
    </lineage>
</organism>
<evidence type="ECO:0000313" key="7">
    <source>
        <dbReference type="EMBL" id="AYU75201.1"/>
    </source>
</evidence>
<reference evidence="7" key="2">
    <citation type="submission" date="2018-02" db="EMBL/GenBank/DDBJ databases">
        <title>Genome analyses of the Tunisian isolate of Spodoptera littoralis#nucleopolyhedrovirus SpliNPV-Tun2 and biological activity identification.</title>
        <authorList>
            <person name="Ben Tiba S."/>
            <person name="Wennmann J.T."/>
            <person name="Laarif A."/>
            <person name="Larem A."/>
            <person name="Fattouch S."/>
            <person name="Jehle J.A."/>
        </authorList>
    </citation>
    <scope>NUCLEOTIDE SEQUENCE</scope>
    <source>
        <strain evidence="7">SpliNPV-Tun2</strain>
    </source>
</reference>
<dbReference type="NCBIfam" id="NF001862">
    <property type="entry name" value="PRK00601.1"/>
    <property type="match status" value="1"/>
</dbReference>
<dbReference type="OrthoDB" id="12539at10239"/>
<dbReference type="EMBL" id="JX454574">
    <property type="protein sequence ID" value="AGE89863.1"/>
    <property type="molecule type" value="Genomic_DNA"/>
</dbReference>
<dbReference type="GO" id="GO:0000287">
    <property type="term" value="F:magnesium ion binding"/>
    <property type="evidence" value="ECO:0007669"/>
    <property type="project" value="InterPro"/>
</dbReference>
<dbReference type="SUPFAM" id="SSF51283">
    <property type="entry name" value="dUTPase-like"/>
    <property type="match status" value="1"/>
</dbReference>
<dbReference type="EC" id="3.6.1.23" evidence="2"/>
<dbReference type="InterPro" id="IPR036157">
    <property type="entry name" value="dUTPase-like_sf"/>
</dbReference>
<keyword evidence="3" id="KW-0378">Hydrolase</keyword>
<evidence type="ECO:0000313" key="8">
    <source>
        <dbReference type="Proteomes" id="UP000232896"/>
    </source>
</evidence>